<comment type="caution">
    <text evidence="1">The sequence shown here is derived from an EMBL/GenBank/DDBJ whole genome shotgun (WGS) entry which is preliminary data.</text>
</comment>
<dbReference type="RefSeq" id="WP_183970419.1">
    <property type="nucleotide sequence ID" value="NZ_BAABBZ010000048.1"/>
</dbReference>
<name>A0A7W6DX26_9RHOB</name>
<accession>A0A7W6DX26</accession>
<evidence type="ECO:0000313" key="2">
    <source>
        <dbReference type="Proteomes" id="UP000541426"/>
    </source>
</evidence>
<evidence type="ECO:0000313" key="1">
    <source>
        <dbReference type="EMBL" id="MBB3988527.1"/>
    </source>
</evidence>
<sequence>MQRFIDAREDVYVMRRALSSKYMCLGIDTGTRQPILGHLEGATIDRLMAFWR</sequence>
<keyword evidence="2" id="KW-1185">Reference proteome</keyword>
<dbReference type="Proteomes" id="UP000541426">
    <property type="component" value="Unassembled WGS sequence"/>
</dbReference>
<reference evidence="1 2" key="1">
    <citation type="submission" date="2020-08" db="EMBL/GenBank/DDBJ databases">
        <title>Genomic Encyclopedia of Type Strains, Phase IV (KMG-IV): sequencing the most valuable type-strain genomes for metagenomic binning, comparative biology and taxonomic classification.</title>
        <authorList>
            <person name="Goeker M."/>
        </authorList>
    </citation>
    <scope>NUCLEOTIDE SEQUENCE [LARGE SCALE GENOMIC DNA]</scope>
    <source>
        <strain evidence="1 2">DSM 102235</strain>
    </source>
</reference>
<proteinExistence type="predicted"/>
<dbReference type="AlphaFoldDB" id="A0A7W6DX26"/>
<gene>
    <name evidence="1" type="ORF">GGQ68_004884</name>
</gene>
<protein>
    <submittedName>
        <fullName evidence="1">Uncharacterized protein</fullName>
    </submittedName>
</protein>
<organism evidence="1 2">
    <name type="scientific">Sagittula marina</name>
    <dbReference type="NCBI Taxonomy" id="943940"/>
    <lineage>
        <taxon>Bacteria</taxon>
        <taxon>Pseudomonadati</taxon>
        <taxon>Pseudomonadota</taxon>
        <taxon>Alphaproteobacteria</taxon>
        <taxon>Rhodobacterales</taxon>
        <taxon>Roseobacteraceae</taxon>
        <taxon>Sagittula</taxon>
    </lineage>
</organism>
<dbReference type="EMBL" id="JACIEJ010000027">
    <property type="protein sequence ID" value="MBB3988527.1"/>
    <property type="molecule type" value="Genomic_DNA"/>
</dbReference>